<organism evidence="1">
    <name type="scientific">Pakpunavirus sp</name>
    <dbReference type="NCBI Taxonomy" id="2833053"/>
    <lineage>
        <taxon>Viruses</taxon>
        <taxon>Duplodnaviria</taxon>
        <taxon>Heunggongvirae</taxon>
        <taxon>Uroviricota</taxon>
        <taxon>Caudoviricetes</taxon>
        <taxon>Vandenendeviridae</taxon>
        <taxon>Skurskavirinae</taxon>
        <taxon>Pakpunavirus</taxon>
    </lineage>
</organism>
<dbReference type="GO" id="GO:0046718">
    <property type="term" value="P:symbiont entry into host cell"/>
    <property type="evidence" value="ECO:0007669"/>
    <property type="project" value="InterPro"/>
</dbReference>
<evidence type="ECO:0000313" key="1">
    <source>
        <dbReference type="EMBL" id="XDI97913.1"/>
    </source>
</evidence>
<dbReference type="InterPro" id="IPR006487">
    <property type="entry name" value="Phage_lambda_L"/>
</dbReference>
<protein>
    <submittedName>
        <fullName evidence="1">Minor tail protein</fullName>
    </submittedName>
</protein>
<name>A0AB39C0P6_9CAUD</name>
<dbReference type="GO" id="GO:0030430">
    <property type="term" value="C:host cell cytoplasm"/>
    <property type="evidence" value="ECO:0007669"/>
    <property type="project" value="InterPro"/>
</dbReference>
<accession>A0AB39C0P6</accession>
<dbReference type="GO" id="GO:0051536">
    <property type="term" value="F:iron-sulfur cluster binding"/>
    <property type="evidence" value="ECO:0007669"/>
    <property type="project" value="InterPro"/>
</dbReference>
<dbReference type="NCBIfam" id="TIGR01600">
    <property type="entry name" value="phage_tail_L"/>
    <property type="match status" value="1"/>
</dbReference>
<proteinExistence type="predicted"/>
<sequence length="280" mass="30948">MTLATDVQRLEPGQIVTLYTLDAEAIGAEVYHFHSHGVAAIDMGSEPSLLLDFTAGRQEPVQTLDLDFVGQIYQAGDAMEPEGLYQLRDISRELDSARGVIAWQGNRYEPWPLEASGFEMSGSRNPSPILKMGNVGGFITALCLEFDDMVGAKLTRRRTLAKYLDGMPDADPDEEFPPEIWFIEQKVGETSEAVEFELASAMDFQGVQLPRRQIIANHCPWRYRSAECGYTGPPVADEYDIITTDAARDKCGKRLQSCKLRFGVNGSLPYGGFPAAALTR</sequence>
<dbReference type="Pfam" id="PF05100">
    <property type="entry name" value="Phage_tail_L"/>
    <property type="match status" value="1"/>
</dbReference>
<dbReference type="EMBL" id="PP986818">
    <property type="protein sequence ID" value="XDI97913.1"/>
    <property type="molecule type" value="Genomic_DNA"/>
</dbReference>
<reference evidence="1" key="1">
    <citation type="submission" date="2024-06" db="EMBL/GenBank/DDBJ databases">
        <authorList>
            <person name="Agudelo-Romero P."/>
            <person name="Caparros-Martin J.A."/>
            <person name="Sharma A."/>
            <person name="Saladie M."/>
            <person name="Stick S.M."/>
            <person name="O'Gara F."/>
        </authorList>
    </citation>
    <scope>NUCLEOTIDE SEQUENCE</scope>
    <source>
        <strain evidence="1">VContig4</strain>
    </source>
</reference>